<reference evidence="1 2" key="1">
    <citation type="journal article" date="2023" name="Int. J. Mol. Sci.">
        <title>De Novo Assembly and Annotation of 11 Diverse Shrub Willow (Salix) Genomes Reveals Novel Gene Organization in Sex-Linked Regions.</title>
        <authorList>
            <person name="Hyden B."/>
            <person name="Feng K."/>
            <person name="Yates T.B."/>
            <person name="Jawdy S."/>
            <person name="Cereghino C."/>
            <person name="Smart L.B."/>
            <person name="Muchero W."/>
        </authorList>
    </citation>
    <scope>NUCLEOTIDE SEQUENCE [LARGE SCALE GENOMIC DNA]</scope>
    <source>
        <tissue evidence="1">Shoot tip</tissue>
    </source>
</reference>
<comment type="caution">
    <text evidence="1">The sequence shown here is derived from an EMBL/GenBank/DDBJ whole genome shotgun (WGS) entry which is preliminary data.</text>
</comment>
<name>A0AAD6PLQ0_9ROSI</name>
<gene>
    <name evidence="1" type="ORF">OIU84_017372</name>
</gene>
<evidence type="ECO:0000313" key="2">
    <source>
        <dbReference type="Proteomes" id="UP001162972"/>
    </source>
</evidence>
<keyword evidence="2" id="KW-1185">Reference proteome</keyword>
<organism evidence="1 2">
    <name type="scientific">Salix udensis</name>
    <dbReference type="NCBI Taxonomy" id="889485"/>
    <lineage>
        <taxon>Eukaryota</taxon>
        <taxon>Viridiplantae</taxon>
        <taxon>Streptophyta</taxon>
        <taxon>Embryophyta</taxon>
        <taxon>Tracheophyta</taxon>
        <taxon>Spermatophyta</taxon>
        <taxon>Magnoliopsida</taxon>
        <taxon>eudicotyledons</taxon>
        <taxon>Gunneridae</taxon>
        <taxon>Pentapetalae</taxon>
        <taxon>rosids</taxon>
        <taxon>fabids</taxon>
        <taxon>Malpighiales</taxon>
        <taxon>Salicaceae</taxon>
        <taxon>Saliceae</taxon>
        <taxon>Salix</taxon>
    </lineage>
</organism>
<dbReference type="AlphaFoldDB" id="A0AAD6PLQ0"/>
<proteinExistence type="predicted"/>
<dbReference type="Proteomes" id="UP001162972">
    <property type="component" value="Chromosome 13"/>
</dbReference>
<protein>
    <submittedName>
        <fullName evidence="1">Uncharacterized protein</fullName>
    </submittedName>
</protein>
<evidence type="ECO:0000313" key="1">
    <source>
        <dbReference type="EMBL" id="KAJ6433660.1"/>
    </source>
</evidence>
<accession>A0AAD6PLQ0</accession>
<dbReference type="EMBL" id="JAPFFJ010000002">
    <property type="protein sequence ID" value="KAJ6433660.1"/>
    <property type="molecule type" value="Genomic_DNA"/>
</dbReference>
<sequence length="118" mass="13320">MLVKALLVSRDTLLEELQKISKGIGHAIDLSDFISNMDDMRMFDSIMQENLGADGEVSGQGKPHNGLEQMALQIYERDNLSHISSKAVVVNIFHSLGAQLSYLWKLFLQFHRFAFPPD</sequence>